<organism evidence="11">
    <name type="scientific">Wolinella succinogenes (strain ATCC 29543 / DSM 1740 / CCUG 13145 / JCM 31913 / LMG 7466 / NCTC 11488 / FDC 602W)</name>
    <name type="common">Vibrio succinogenes</name>
    <dbReference type="NCBI Taxonomy" id="273121"/>
    <lineage>
        <taxon>Bacteria</taxon>
        <taxon>Pseudomonadati</taxon>
        <taxon>Campylobacterota</taxon>
        <taxon>Epsilonproteobacteria</taxon>
        <taxon>Campylobacterales</taxon>
        <taxon>Helicobacteraceae</taxon>
        <taxon>Wolinella</taxon>
    </lineage>
</organism>
<protein>
    <submittedName>
        <fullName evidence="10">Uncharacterized protein</fullName>
    </submittedName>
</protein>
<dbReference type="Proteomes" id="UP000000422">
    <property type="component" value="Chromosome"/>
</dbReference>
<dbReference type="CDD" id="cd04604">
    <property type="entry name" value="CBS_pair_SIS_assoc"/>
    <property type="match status" value="1"/>
</dbReference>
<name>Q7MSV8_WOLSU</name>
<dbReference type="SMART" id="SM00116">
    <property type="entry name" value="CBS"/>
    <property type="match status" value="1"/>
</dbReference>
<evidence type="ECO:0000259" key="9">
    <source>
        <dbReference type="PROSITE" id="PS51464"/>
    </source>
</evidence>
<dbReference type="HOGENOM" id="CLU_040681_13_1_7"/>
<dbReference type="GO" id="GO:0097367">
    <property type="term" value="F:carbohydrate derivative binding"/>
    <property type="evidence" value="ECO:0007669"/>
    <property type="project" value="InterPro"/>
</dbReference>
<dbReference type="Pfam" id="PF01380">
    <property type="entry name" value="SIS"/>
    <property type="match status" value="1"/>
</dbReference>
<evidence type="ECO:0000256" key="4">
    <source>
        <dbReference type="PIRNR" id="PIRNR004692"/>
    </source>
</evidence>
<dbReference type="FunFam" id="3.40.50.10490:FF:000011">
    <property type="entry name" value="Arabinose 5-phosphate isomerase"/>
    <property type="match status" value="1"/>
</dbReference>
<keyword evidence="5" id="KW-0862">Zinc</keyword>
<dbReference type="InterPro" id="IPR004800">
    <property type="entry name" value="KdsD/KpsF-type"/>
</dbReference>
<evidence type="ECO:0000313" key="11">
    <source>
        <dbReference type="Proteomes" id="UP000000422"/>
    </source>
</evidence>
<dbReference type="PROSITE" id="PS51464">
    <property type="entry name" value="SIS"/>
    <property type="match status" value="1"/>
</dbReference>
<feature type="site" description="Catalytically relevant" evidence="6">
    <location>
        <position position="145"/>
    </location>
</feature>
<evidence type="ECO:0000256" key="1">
    <source>
        <dbReference type="ARBA" id="ARBA00008165"/>
    </source>
</evidence>
<dbReference type="CDD" id="cd05014">
    <property type="entry name" value="SIS_Kpsf"/>
    <property type="match status" value="1"/>
</dbReference>
<dbReference type="KEGG" id="wsu:WS0067"/>
<proteinExistence type="inferred from homology"/>
<dbReference type="GO" id="GO:0046872">
    <property type="term" value="F:metal ion binding"/>
    <property type="evidence" value="ECO:0007669"/>
    <property type="project" value="UniProtKB-KW"/>
</dbReference>
<feature type="binding site" evidence="5">
    <location>
        <position position="75"/>
    </location>
    <ligand>
        <name>Zn(2+)</name>
        <dbReference type="ChEBI" id="CHEBI:29105"/>
    </ligand>
</feature>
<dbReference type="InterPro" id="IPR000644">
    <property type="entry name" value="CBS_dom"/>
</dbReference>
<dbReference type="PIRSF" id="PIRSF004692">
    <property type="entry name" value="KdsD_KpsF"/>
    <property type="match status" value="1"/>
</dbReference>
<dbReference type="GO" id="GO:1901135">
    <property type="term" value="P:carbohydrate derivative metabolic process"/>
    <property type="evidence" value="ECO:0007669"/>
    <property type="project" value="InterPro"/>
</dbReference>
<dbReference type="GO" id="GO:0019146">
    <property type="term" value="F:arabinose-5-phosphate isomerase activity"/>
    <property type="evidence" value="ECO:0007669"/>
    <property type="project" value="UniProtKB-ARBA"/>
</dbReference>
<evidence type="ECO:0000259" key="8">
    <source>
        <dbReference type="PROSITE" id="PS51371"/>
    </source>
</evidence>
<dbReference type="GO" id="GO:0005975">
    <property type="term" value="P:carbohydrate metabolic process"/>
    <property type="evidence" value="ECO:0007669"/>
    <property type="project" value="InterPro"/>
</dbReference>
<dbReference type="AlphaFoldDB" id="Q7MSV8"/>
<dbReference type="InterPro" id="IPR001347">
    <property type="entry name" value="SIS_dom"/>
</dbReference>
<dbReference type="InterPro" id="IPR035474">
    <property type="entry name" value="SIS_Kpsf"/>
</dbReference>
<dbReference type="PROSITE" id="PS51371">
    <property type="entry name" value="CBS"/>
    <property type="match status" value="2"/>
</dbReference>
<dbReference type="EMBL" id="BX571657">
    <property type="protein sequence ID" value="CAE09236.1"/>
    <property type="molecule type" value="Genomic_DNA"/>
</dbReference>
<evidence type="ECO:0000256" key="3">
    <source>
        <dbReference type="ARBA" id="ARBA00023122"/>
    </source>
</evidence>
<evidence type="ECO:0000256" key="7">
    <source>
        <dbReference type="PROSITE-ProRule" id="PRU00703"/>
    </source>
</evidence>
<accession>Q7MSV8</accession>
<dbReference type="NCBIfam" id="TIGR00393">
    <property type="entry name" value="kpsF"/>
    <property type="match status" value="1"/>
</dbReference>
<dbReference type="InterPro" id="IPR046342">
    <property type="entry name" value="CBS_dom_sf"/>
</dbReference>
<keyword evidence="11" id="KW-1185">Reference proteome</keyword>
<dbReference type="STRING" id="273121.WS0067"/>
<sequence>MNIDDIKQAKAVLQLEAQEMLRAAEGISTDFSKALDLMQFCRGKVIIMGVGKSGLIGAKIAATLASTGTPSFFIHPTEAMHGDLGMIGKEDVVLAISYSGESGELVAILPHLKRFGIPLITMSQNPQSSLSKVGDAFISIWIEREACPLNAAPTCSTTLTLALGDALAVCLMERRGFKECDFASFHPGGSLGRRLFVKVTDLMQSENLPLIPPHLPLKEAIVKMSDGRLGNAIIVDEEGRLTGVLSDGDLRRAMMREEFNLSAKAIDYATKNPKYCDDETILASEILRYIEENKIQLLVITDKEKRVKGAVHLHKLIEAGIK</sequence>
<evidence type="ECO:0000256" key="5">
    <source>
        <dbReference type="PIRSR" id="PIRSR004692-2"/>
    </source>
</evidence>
<dbReference type="PANTHER" id="PTHR42745">
    <property type="match status" value="1"/>
</dbReference>
<dbReference type="PANTHER" id="PTHR42745:SF1">
    <property type="entry name" value="ARABINOSE 5-PHOSPHATE ISOMERASE KDSD"/>
    <property type="match status" value="1"/>
</dbReference>
<feature type="site" description="Catalytically relevant" evidence="6">
    <location>
        <position position="186"/>
    </location>
</feature>
<dbReference type="RefSeq" id="WP_011138036.1">
    <property type="nucleotide sequence ID" value="NC_005090.1"/>
</dbReference>
<evidence type="ECO:0000256" key="2">
    <source>
        <dbReference type="ARBA" id="ARBA00022737"/>
    </source>
</evidence>
<feature type="domain" description="CBS" evidence="8">
    <location>
        <begin position="203"/>
        <end position="261"/>
    </location>
</feature>
<feature type="site" description="Catalytically relevant" evidence="6">
    <location>
        <position position="52"/>
    </location>
</feature>
<dbReference type="InterPro" id="IPR050986">
    <property type="entry name" value="GutQ/KpsF_isomerases"/>
</dbReference>
<keyword evidence="3 7" id="KW-0129">CBS domain</keyword>
<dbReference type="Pfam" id="PF00571">
    <property type="entry name" value="CBS"/>
    <property type="match status" value="2"/>
</dbReference>
<keyword evidence="5" id="KW-0479">Metal-binding</keyword>
<keyword evidence="2" id="KW-0677">Repeat</keyword>
<dbReference type="eggNOG" id="COG0517">
    <property type="taxonomic scope" value="Bacteria"/>
</dbReference>
<dbReference type="SUPFAM" id="SSF53697">
    <property type="entry name" value="SIS domain"/>
    <property type="match status" value="1"/>
</dbReference>
<dbReference type="Gene3D" id="3.10.580.10">
    <property type="entry name" value="CBS-domain"/>
    <property type="match status" value="1"/>
</dbReference>
<dbReference type="InterPro" id="IPR046348">
    <property type="entry name" value="SIS_dom_sf"/>
</dbReference>
<feature type="domain" description="SIS" evidence="9">
    <location>
        <begin position="34"/>
        <end position="177"/>
    </location>
</feature>
<feature type="domain" description="CBS" evidence="8">
    <location>
        <begin position="269"/>
        <end position="322"/>
    </location>
</feature>
<comment type="similarity">
    <text evidence="1 4">Belongs to the SIS family. GutQ/KpsF subfamily.</text>
</comment>
<feature type="site" description="Catalytically relevant" evidence="6">
    <location>
        <position position="104"/>
    </location>
</feature>
<evidence type="ECO:0000256" key="6">
    <source>
        <dbReference type="PIRSR" id="PIRSR004692-3"/>
    </source>
</evidence>
<dbReference type="eggNOG" id="COG0794">
    <property type="taxonomic scope" value="Bacteria"/>
</dbReference>
<gene>
    <name evidence="10" type="ordered locus">WS0067</name>
</gene>
<dbReference type="Gene3D" id="3.40.50.10490">
    <property type="entry name" value="Glucose-6-phosphate isomerase like protein, domain 1"/>
    <property type="match status" value="1"/>
</dbReference>
<evidence type="ECO:0000313" key="10">
    <source>
        <dbReference type="EMBL" id="CAE09236.1"/>
    </source>
</evidence>
<reference evidence="10 11" key="1">
    <citation type="journal article" date="2003" name="Proc. Natl. Acad. Sci. U.S.A.">
        <title>Complete genome sequence and analysis of Wolinella succinogenes.</title>
        <authorList>
            <person name="Baar C."/>
            <person name="Eppinger M."/>
            <person name="Raddatz G."/>
            <person name="Simon JM."/>
            <person name="Lanz C."/>
            <person name="Klimmek O."/>
            <person name="Nandakumar R."/>
            <person name="Gross R."/>
            <person name="Rosinus A."/>
            <person name="Keller H."/>
            <person name="Jagtap P."/>
            <person name="Linke B."/>
            <person name="Meyer F."/>
            <person name="Lederer H."/>
            <person name="Schuster S.C."/>
        </authorList>
    </citation>
    <scope>NUCLEOTIDE SEQUENCE [LARGE SCALE GENOMIC DNA]</scope>
    <source>
        <strain evidence="11">ATCC 29543 / DSM 1740 / CCUG 13145 / JCM 31913 / LMG 7466 / NCTC 11488 / FDC 602W</strain>
    </source>
</reference>